<evidence type="ECO:0000313" key="8">
    <source>
        <dbReference type="Proteomes" id="UP001499882"/>
    </source>
</evidence>
<evidence type="ECO:0000256" key="2">
    <source>
        <dbReference type="ARBA" id="ARBA00022692"/>
    </source>
</evidence>
<comment type="caution">
    <text evidence="7">The sequence shown here is derived from an EMBL/GenBank/DDBJ whole genome shotgun (WGS) entry which is preliminary data.</text>
</comment>
<keyword evidence="8" id="KW-1185">Reference proteome</keyword>
<feature type="region of interest" description="Disordered" evidence="5">
    <location>
        <begin position="1"/>
        <end position="29"/>
    </location>
</feature>
<dbReference type="RefSeq" id="WP_345527840.1">
    <property type="nucleotide sequence ID" value="NZ_BAABKN010000019.1"/>
</dbReference>
<dbReference type="Proteomes" id="UP001499882">
    <property type="component" value="Unassembled WGS sequence"/>
</dbReference>
<accession>A0ABP8Z2U9</accession>
<organism evidence="7 8">
    <name type="scientific">Nocardioides endophyticus</name>
    <dbReference type="NCBI Taxonomy" id="1353775"/>
    <lineage>
        <taxon>Bacteria</taxon>
        <taxon>Bacillati</taxon>
        <taxon>Actinomycetota</taxon>
        <taxon>Actinomycetes</taxon>
        <taxon>Propionibacteriales</taxon>
        <taxon>Nocardioidaceae</taxon>
        <taxon>Nocardioides</taxon>
    </lineage>
</organism>
<protein>
    <submittedName>
        <fullName evidence="7">Neutral zinc metallopeptidase</fullName>
    </submittedName>
</protein>
<dbReference type="PANTHER" id="PTHR30168:SF0">
    <property type="entry name" value="INNER MEMBRANE PROTEIN"/>
    <property type="match status" value="1"/>
</dbReference>
<evidence type="ECO:0000256" key="4">
    <source>
        <dbReference type="ARBA" id="ARBA00023136"/>
    </source>
</evidence>
<proteinExistence type="predicted"/>
<dbReference type="InterPro" id="IPR007343">
    <property type="entry name" value="Uncharacterised_pept_Zn_put"/>
</dbReference>
<dbReference type="Pfam" id="PF04228">
    <property type="entry name" value="Zn_peptidase"/>
    <property type="match status" value="1"/>
</dbReference>
<evidence type="ECO:0000256" key="1">
    <source>
        <dbReference type="ARBA" id="ARBA00004167"/>
    </source>
</evidence>
<keyword evidence="2 6" id="KW-0812">Transmembrane</keyword>
<evidence type="ECO:0000256" key="6">
    <source>
        <dbReference type="SAM" id="Phobius"/>
    </source>
</evidence>
<reference evidence="8" key="1">
    <citation type="journal article" date="2019" name="Int. J. Syst. Evol. Microbiol.">
        <title>The Global Catalogue of Microorganisms (GCM) 10K type strain sequencing project: providing services to taxonomists for standard genome sequencing and annotation.</title>
        <authorList>
            <consortium name="The Broad Institute Genomics Platform"/>
            <consortium name="The Broad Institute Genome Sequencing Center for Infectious Disease"/>
            <person name="Wu L."/>
            <person name="Ma J."/>
        </authorList>
    </citation>
    <scope>NUCLEOTIDE SEQUENCE [LARGE SCALE GENOMIC DNA]</scope>
    <source>
        <strain evidence="8">JCM 18532</strain>
    </source>
</reference>
<keyword evidence="4 6" id="KW-0472">Membrane</keyword>
<name>A0ABP8Z2U9_9ACTN</name>
<gene>
    <name evidence="7" type="ORF">GCM10023350_32120</name>
</gene>
<keyword evidence="3 6" id="KW-1133">Transmembrane helix</keyword>
<feature type="transmembrane region" description="Helical" evidence="6">
    <location>
        <begin position="36"/>
        <end position="57"/>
    </location>
</feature>
<dbReference type="EMBL" id="BAABKN010000019">
    <property type="protein sequence ID" value="GAA4744884.1"/>
    <property type="molecule type" value="Genomic_DNA"/>
</dbReference>
<evidence type="ECO:0000256" key="5">
    <source>
        <dbReference type="SAM" id="MobiDB-lite"/>
    </source>
</evidence>
<evidence type="ECO:0000313" key="7">
    <source>
        <dbReference type="EMBL" id="GAA4744884.1"/>
    </source>
</evidence>
<sequence>MRFNPKARLNTRRMGDAGRSGASRSAGGGIPIPGGLAGGGIGGVIVIVIIVAISMLAGGGLPGGSSGDYDTSRMSDTGRYEGCKTGEDANKSADCARVAVENSLYDYWSDALPDQSGTAFEAEQKVETFTDGIGTGCGSATAAVGPFYCPTDRTIYLDTTFFDDVLEKQLGGPDGGFVEPYVLAHEYGHHIQNLLGTMGRVKTQQGPKSDAVRLELQADCYAGMWAKAATSTQDEDGNVLITELTDDDIQQAIDAATAVGDDRIQESAGGDVDPESWTHGSAKSRVKWFQTGFTEGTLEACDTFAAGAL</sequence>
<comment type="subcellular location">
    <subcellularLocation>
        <location evidence="1">Membrane</location>
        <topology evidence="1">Single-pass membrane protein</topology>
    </subcellularLocation>
</comment>
<dbReference type="PANTHER" id="PTHR30168">
    <property type="entry name" value="PUTATIVE MEMBRANE PROTEIN YPFJ"/>
    <property type="match status" value="1"/>
</dbReference>
<evidence type="ECO:0000256" key="3">
    <source>
        <dbReference type="ARBA" id="ARBA00022989"/>
    </source>
</evidence>